<dbReference type="AlphaFoldDB" id="X6LGK8"/>
<feature type="compositionally biased region" description="Basic residues" evidence="2">
    <location>
        <begin position="48"/>
        <end position="60"/>
    </location>
</feature>
<comment type="caution">
    <text evidence="3">The sequence shown here is derived from an EMBL/GenBank/DDBJ whole genome shotgun (WGS) entry which is preliminary data.</text>
</comment>
<gene>
    <name evidence="3" type="ORF">RFI_36317</name>
</gene>
<name>X6LGK8_RETFI</name>
<evidence type="ECO:0000313" key="4">
    <source>
        <dbReference type="Proteomes" id="UP000023152"/>
    </source>
</evidence>
<evidence type="ECO:0000256" key="1">
    <source>
        <dbReference type="SAM" id="Coils"/>
    </source>
</evidence>
<sequence length="137" mass="15879">MHLLFYDVHRGTAVNFYMFNSSNLAKAIRNVCKNGLRIDQLYKHKIKAKPKLKKTAKRTTSKTLLASSSSSPNTTKRKKGPGPVRTSFHFNTIQQKQKIKNRKLKAQKKLLKQKKQKTKKKSAIIKHIIFFILLIIF</sequence>
<keyword evidence="4" id="KW-1185">Reference proteome</keyword>
<dbReference type="EMBL" id="ASPP01039126">
    <property type="protein sequence ID" value="ETO01123.1"/>
    <property type="molecule type" value="Genomic_DNA"/>
</dbReference>
<keyword evidence="1" id="KW-0175">Coiled coil</keyword>
<feature type="region of interest" description="Disordered" evidence="2">
    <location>
        <begin position="48"/>
        <end position="87"/>
    </location>
</feature>
<proteinExistence type="predicted"/>
<feature type="coiled-coil region" evidence="1">
    <location>
        <begin position="94"/>
        <end position="121"/>
    </location>
</feature>
<organism evidence="3 4">
    <name type="scientific">Reticulomyxa filosa</name>
    <dbReference type="NCBI Taxonomy" id="46433"/>
    <lineage>
        <taxon>Eukaryota</taxon>
        <taxon>Sar</taxon>
        <taxon>Rhizaria</taxon>
        <taxon>Retaria</taxon>
        <taxon>Foraminifera</taxon>
        <taxon>Monothalamids</taxon>
        <taxon>Reticulomyxidae</taxon>
        <taxon>Reticulomyxa</taxon>
    </lineage>
</organism>
<evidence type="ECO:0000313" key="3">
    <source>
        <dbReference type="EMBL" id="ETO01123.1"/>
    </source>
</evidence>
<accession>X6LGK8</accession>
<evidence type="ECO:0000256" key="2">
    <source>
        <dbReference type="SAM" id="MobiDB-lite"/>
    </source>
</evidence>
<reference evidence="3 4" key="1">
    <citation type="journal article" date="2013" name="Curr. Biol.">
        <title>The Genome of the Foraminiferan Reticulomyxa filosa.</title>
        <authorList>
            <person name="Glockner G."/>
            <person name="Hulsmann N."/>
            <person name="Schleicher M."/>
            <person name="Noegel A.A."/>
            <person name="Eichinger L."/>
            <person name="Gallinger C."/>
            <person name="Pawlowski J."/>
            <person name="Sierra R."/>
            <person name="Euteneuer U."/>
            <person name="Pillet L."/>
            <person name="Moustafa A."/>
            <person name="Platzer M."/>
            <person name="Groth M."/>
            <person name="Szafranski K."/>
            <person name="Schliwa M."/>
        </authorList>
    </citation>
    <scope>NUCLEOTIDE SEQUENCE [LARGE SCALE GENOMIC DNA]</scope>
</reference>
<dbReference type="Proteomes" id="UP000023152">
    <property type="component" value="Unassembled WGS sequence"/>
</dbReference>
<feature type="compositionally biased region" description="Low complexity" evidence="2">
    <location>
        <begin position="61"/>
        <end position="74"/>
    </location>
</feature>
<protein>
    <submittedName>
        <fullName evidence="3">Uncharacterized protein</fullName>
    </submittedName>
</protein>